<dbReference type="CDD" id="cd09276">
    <property type="entry name" value="Rnase_HI_RT_non_LTR"/>
    <property type="match status" value="1"/>
</dbReference>
<dbReference type="EMBL" id="MU854019">
    <property type="protein sequence ID" value="KAK3934182.1"/>
    <property type="molecule type" value="Genomic_DNA"/>
</dbReference>
<comment type="caution">
    <text evidence="2">The sequence shown here is derived from an EMBL/GenBank/DDBJ whole genome shotgun (WGS) entry which is preliminary data.</text>
</comment>
<accession>A0AAN6MYF6</accession>
<organism evidence="2 3">
    <name type="scientific">Diplogelasinospora grovesii</name>
    <dbReference type="NCBI Taxonomy" id="303347"/>
    <lineage>
        <taxon>Eukaryota</taxon>
        <taxon>Fungi</taxon>
        <taxon>Dikarya</taxon>
        <taxon>Ascomycota</taxon>
        <taxon>Pezizomycotina</taxon>
        <taxon>Sordariomycetes</taxon>
        <taxon>Sordariomycetidae</taxon>
        <taxon>Sordariales</taxon>
        <taxon>Diplogelasinosporaceae</taxon>
        <taxon>Diplogelasinospora</taxon>
    </lineage>
</organism>
<evidence type="ECO:0000313" key="3">
    <source>
        <dbReference type="Proteomes" id="UP001303473"/>
    </source>
</evidence>
<protein>
    <recommendedName>
        <fullName evidence="4">RNase H type-1 domain-containing protein</fullName>
    </recommendedName>
</protein>
<gene>
    <name evidence="2" type="ORF">QBC46DRAFT_347906</name>
</gene>
<evidence type="ECO:0000313" key="2">
    <source>
        <dbReference type="EMBL" id="KAK3934182.1"/>
    </source>
</evidence>
<sequence>MANRPASSNKYSSAYPYSPYIVLDSERKQVQFNPFRDLARHCQLSSLSPCVSGAESDAHTQENQDSNGKNLGALVPSVIQGLIGLPPASSQATFIDFQNTATRLRGSGPEVTVRWVPGHEDIPGNEAANRLAKLGTKASVDQDDPVAPLAILAYIKKVTKLRPKLSFNI</sequence>
<keyword evidence="3" id="KW-1185">Reference proteome</keyword>
<feature type="region of interest" description="Disordered" evidence="1">
    <location>
        <begin position="50"/>
        <end position="69"/>
    </location>
</feature>
<dbReference type="SUPFAM" id="SSF53098">
    <property type="entry name" value="Ribonuclease H-like"/>
    <property type="match status" value="1"/>
</dbReference>
<dbReference type="Proteomes" id="UP001303473">
    <property type="component" value="Unassembled WGS sequence"/>
</dbReference>
<evidence type="ECO:0008006" key="4">
    <source>
        <dbReference type="Google" id="ProtNLM"/>
    </source>
</evidence>
<dbReference type="InterPro" id="IPR012337">
    <property type="entry name" value="RNaseH-like_sf"/>
</dbReference>
<dbReference type="GO" id="GO:0003676">
    <property type="term" value="F:nucleic acid binding"/>
    <property type="evidence" value="ECO:0007669"/>
    <property type="project" value="InterPro"/>
</dbReference>
<dbReference type="InterPro" id="IPR036397">
    <property type="entry name" value="RNaseH_sf"/>
</dbReference>
<evidence type="ECO:0000256" key="1">
    <source>
        <dbReference type="SAM" id="MobiDB-lite"/>
    </source>
</evidence>
<dbReference type="Gene3D" id="3.30.420.10">
    <property type="entry name" value="Ribonuclease H-like superfamily/Ribonuclease H"/>
    <property type="match status" value="1"/>
</dbReference>
<proteinExistence type="predicted"/>
<name>A0AAN6MYF6_9PEZI</name>
<dbReference type="AlphaFoldDB" id="A0AAN6MYF6"/>
<reference evidence="3" key="1">
    <citation type="journal article" date="2023" name="Mol. Phylogenet. Evol.">
        <title>Genome-scale phylogeny and comparative genomics of the fungal order Sordariales.</title>
        <authorList>
            <person name="Hensen N."/>
            <person name="Bonometti L."/>
            <person name="Westerberg I."/>
            <person name="Brannstrom I.O."/>
            <person name="Guillou S."/>
            <person name="Cros-Aarteil S."/>
            <person name="Calhoun S."/>
            <person name="Haridas S."/>
            <person name="Kuo A."/>
            <person name="Mondo S."/>
            <person name="Pangilinan J."/>
            <person name="Riley R."/>
            <person name="LaButti K."/>
            <person name="Andreopoulos B."/>
            <person name="Lipzen A."/>
            <person name="Chen C."/>
            <person name="Yan M."/>
            <person name="Daum C."/>
            <person name="Ng V."/>
            <person name="Clum A."/>
            <person name="Steindorff A."/>
            <person name="Ohm R.A."/>
            <person name="Martin F."/>
            <person name="Silar P."/>
            <person name="Natvig D.O."/>
            <person name="Lalanne C."/>
            <person name="Gautier V."/>
            <person name="Ament-Velasquez S.L."/>
            <person name="Kruys A."/>
            <person name="Hutchinson M.I."/>
            <person name="Powell A.J."/>
            <person name="Barry K."/>
            <person name="Miller A.N."/>
            <person name="Grigoriev I.V."/>
            <person name="Debuchy R."/>
            <person name="Gladieux P."/>
            <person name="Hiltunen Thoren M."/>
            <person name="Johannesson H."/>
        </authorList>
    </citation>
    <scope>NUCLEOTIDE SEQUENCE [LARGE SCALE GENOMIC DNA]</scope>
    <source>
        <strain evidence="3">CBS 340.73</strain>
    </source>
</reference>